<feature type="domain" description="NFACT RNA-binding" evidence="3">
    <location>
        <begin position="26"/>
        <end position="133"/>
    </location>
</feature>
<dbReference type="EMBL" id="OZ022409">
    <property type="protein sequence ID" value="CAK9439950.1"/>
    <property type="molecule type" value="Genomic_DNA"/>
</dbReference>
<protein>
    <recommendedName>
        <fullName evidence="3">NFACT RNA-binding domain-containing protein</fullName>
    </recommendedName>
</protein>
<dbReference type="GeneID" id="92209246"/>
<dbReference type="RefSeq" id="XP_066830988.1">
    <property type="nucleotide sequence ID" value="XM_066974229.1"/>
</dbReference>
<reference evidence="4 5" key="1">
    <citation type="submission" date="2024-03" db="EMBL/GenBank/DDBJ databases">
        <authorList>
            <person name="Brejova B."/>
        </authorList>
    </citation>
    <scope>NUCLEOTIDE SEQUENCE [LARGE SCALE GENOMIC DNA]</scope>
    <source>
        <strain evidence="4 5">CBS 14171</strain>
    </source>
</reference>
<feature type="region of interest" description="Disordered" evidence="2">
    <location>
        <begin position="180"/>
        <end position="235"/>
    </location>
</feature>
<gene>
    <name evidence="4" type="ORF">LODBEIA_P40500</name>
</gene>
<evidence type="ECO:0000256" key="1">
    <source>
        <dbReference type="ARBA" id="ARBA00008998"/>
    </source>
</evidence>
<keyword evidence="5" id="KW-1185">Reference proteome</keyword>
<accession>A0ABP0ZSB0</accession>
<dbReference type="InterPro" id="IPR008532">
    <property type="entry name" value="NFACT_RNA-bd"/>
</dbReference>
<proteinExistence type="inferred from homology"/>
<dbReference type="Proteomes" id="UP001497383">
    <property type="component" value="Chromosome 5"/>
</dbReference>
<evidence type="ECO:0000313" key="5">
    <source>
        <dbReference type="Proteomes" id="UP001497383"/>
    </source>
</evidence>
<dbReference type="PANTHER" id="PTHR13049">
    <property type="entry name" value="DUF814-RELATED"/>
    <property type="match status" value="1"/>
</dbReference>
<evidence type="ECO:0000256" key="2">
    <source>
        <dbReference type="SAM" id="MobiDB-lite"/>
    </source>
</evidence>
<comment type="similarity">
    <text evidence="1">Belongs to the CCDC25 family.</text>
</comment>
<evidence type="ECO:0000259" key="3">
    <source>
        <dbReference type="Pfam" id="PF05670"/>
    </source>
</evidence>
<dbReference type="PANTHER" id="PTHR13049:SF2">
    <property type="entry name" value="COILED-COIL DOMAIN-CONTAINING PROTEIN 25"/>
    <property type="match status" value="1"/>
</dbReference>
<dbReference type="InterPro" id="IPR039730">
    <property type="entry name" value="Jlp2/Ccd25"/>
</dbReference>
<feature type="compositionally biased region" description="Basic and acidic residues" evidence="2">
    <location>
        <begin position="180"/>
        <end position="206"/>
    </location>
</feature>
<evidence type="ECO:0000313" key="4">
    <source>
        <dbReference type="EMBL" id="CAK9439950.1"/>
    </source>
</evidence>
<dbReference type="Pfam" id="PF05670">
    <property type="entry name" value="NFACT-R_1"/>
    <property type="match status" value="1"/>
</dbReference>
<organism evidence="4 5">
    <name type="scientific">Lodderomyces beijingensis</name>
    <dbReference type="NCBI Taxonomy" id="1775926"/>
    <lineage>
        <taxon>Eukaryota</taxon>
        <taxon>Fungi</taxon>
        <taxon>Dikarya</taxon>
        <taxon>Ascomycota</taxon>
        <taxon>Saccharomycotina</taxon>
        <taxon>Pichiomycetes</taxon>
        <taxon>Debaryomycetaceae</taxon>
        <taxon>Candida/Lodderomyces clade</taxon>
        <taxon>Lodderomyces</taxon>
    </lineage>
</organism>
<name>A0ABP0ZSB0_9ASCO</name>
<sequence length="235" mass="27640">MVYYFTAKITRKDNDSDSYITTDPPKTQEYKIYMGKDKFENVPLIKHSHPKNIWFHVDNLSSAHIYLQLTKPEILSWKSFDQFQIEEELLSQLCQLTKANSIKGNKLNNVTIIYTPVENLHTDGSMDAGTVEYVNPKLLKRFNVAKKENAVLNKLNKTKTEGSTEEFVKNQQDFANEMANERKLQEREEERLSKQWQEEKKSKNDPYADLFSAENIQSSRNNRRAADWEDEDDFW</sequence>